<protein>
    <recommendedName>
        <fullName evidence="5">Tyrosine-protein kinase ephrin type A/B receptor-like domain-containing protein</fullName>
    </recommendedName>
</protein>
<dbReference type="Proteomes" id="UP000247498">
    <property type="component" value="Unassembled WGS sequence"/>
</dbReference>
<feature type="chain" id="PRO_5016133577" description="Tyrosine-protein kinase ephrin type A/B receptor-like domain-containing protein" evidence="2">
    <location>
        <begin position="25"/>
        <end position="309"/>
    </location>
</feature>
<reference evidence="3 4" key="1">
    <citation type="journal article" date="2018" name="Sci. Rep.">
        <title>Raphidocelis subcapitata (=Pseudokirchneriella subcapitata) provides an insight into genome evolution and environmental adaptations in the Sphaeropleales.</title>
        <authorList>
            <person name="Suzuki S."/>
            <person name="Yamaguchi H."/>
            <person name="Nakajima N."/>
            <person name="Kawachi M."/>
        </authorList>
    </citation>
    <scope>NUCLEOTIDE SEQUENCE [LARGE SCALE GENOMIC DNA]</scope>
    <source>
        <strain evidence="3 4">NIES-35</strain>
    </source>
</reference>
<comment type="caution">
    <text evidence="3">The sequence shown here is derived from an EMBL/GenBank/DDBJ whole genome shotgun (WGS) entry which is preliminary data.</text>
</comment>
<evidence type="ECO:0000313" key="3">
    <source>
        <dbReference type="EMBL" id="GBF95447.1"/>
    </source>
</evidence>
<accession>A0A2V0PE52</accession>
<gene>
    <name evidence="3" type="ORF">Rsub_08409</name>
</gene>
<dbReference type="EMBL" id="BDRX01000064">
    <property type="protein sequence ID" value="GBF95447.1"/>
    <property type="molecule type" value="Genomic_DNA"/>
</dbReference>
<dbReference type="AlphaFoldDB" id="A0A2V0PE52"/>
<evidence type="ECO:0000256" key="1">
    <source>
        <dbReference type="SAM" id="MobiDB-lite"/>
    </source>
</evidence>
<name>A0A2V0PE52_9CHLO</name>
<keyword evidence="2" id="KW-0732">Signal</keyword>
<sequence length="309" mass="30802">MTPPSRLLLAVALLAALALPAARAAANCSELPGCTACQETAATAAGHSPLGFFVGHLGHAGLRDYSAPLNSSRPAGAPAIRPSEQHHAQGNGTTHPAAGAHRGLLGFGVGTLGHAGLRNYSARLNFTAHPQLLSRPAGALANRPSEHHAHGNATGRRAAGVRRMLLGGPHGGPSGGARPQVSATAAPPRPFDAPEYRTVLACTACAAPAYTLPVNGTHCECAPGYGIPHPNNATAGDAPLPALHVCTRCPPGTVSGPDAAVPTANLAGTKFTQLLRGGSHDSHGGGHGHGHCVACPAGKAPNAAQTACV</sequence>
<feature type="region of interest" description="Disordered" evidence="1">
    <location>
        <begin position="68"/>
        <end position="99"/>
    </location>
</feature>
<evidence type="ECO:0000256" key="2">
    <source>
        <dbReference type="SAM" id="SignalP"/>
    </source>
</evidence>
<dbReference type="InParanoid" id="A0A2V0PE52"/>
<keyword evidence="4" id="KW-1185">Reference proteome</keyword>
<evidence type="ECO:0008006" key="5">
    <source>
        <dbReference type="Google" id="ProtNLM"/>
    </source>
</evidence>
<feature type="signal peptide" evidence="2">
    <location>
        <begin position="1"/>
        <end position="24"/>
    </location>
</feature>
<proteinExistence type="predicted"/>
<evidence type="ECO:0000313" key="4">
    <source>
        <dbReference type="Proteomes" id="UP000247498"/>
    </source>
</evidence>
<feature type="region of interest" description="Disordered" evidence="1">
    <location>
        <begin position="164"/>
        <end position="186"/>
    </location>
</feature>
<organism evidence="3 4">
    <name type="scientific">Raphidocelis subcapitata</name>
    <dbReference type="NCBI Taxonomy" id="307507"/>
    <lineage>
        <taxon>Eukaryota</taxon>
        <taxon>Viridiplantae</taxon>
        <taxon>Chlorophyta</taxon>
        <taxon>core chlorophytes</taxon>
        <taxon>Chlorophyceae</taxon>
        <taxon>CS clade</taxon>
        <taxon>Sphaeropleales</taxon>
        <taxon>Selenastraceae</taxon>
        <taxon>Raphidocelis</taxon>
    </lineage>
</organism>